<reference evidence="1 2" key="1">
    <citation type="submission" date="2023-07" db="EMBL/GenBank/DDBJ databases">
        <authorList>
            <person name="Girao M."/>
            <person name="Carvalho M.F."/>
        </authorList>
    </citation>
    <scope>NUCLEOTIDE SEQUENCE [LARGE SCALE GENOMIC DNA]</scope>
    <source>
        <strain evidence="1 2">66/93</strain>
    </source>
</reference>
<dbReference type="Proteomes" id="UP001348641">
    <property type="component" value="Unassembled WGS sequence"/>
</dbReference>
<dbReference type="EMBL" id="JAUUCC010000265">
    <property type="protein sequence ID" value="MEE2055893.1"/>
    <property type="molecule type" value="Genomic_DNA"/>
</dbReference>
<sequence length="256" mass="27294">MAWSAVRAAEHQDTQRGLMGALLRDLAALWGIITLGDFGRTVPQWQAAATVAVNRYALAASTLASDYYSEEREDAAVGGLFVPDLVEVPDDKSAASLRWALKDLWIPEQEGPPPIELRLDAAQVKADGAAEKLVADAARETIVGAVRADPEARGWVRQAALGACSFCKLMAIRGPVYSDAGAAGGDANARFEGGGEFKFHDHCNCHAAPIFGGQTWTPRPEVREWARLYEESTKDAASGGAAARNAFRRALAAAES</sequence>
<gene>
    <name evidence="1" type="ORF">Q8A49_35895</name>
</gene>
<proteinExistence type="predicted"/>
<protein>
    <recommendedName>
        <fullName evidence="3">Capsid maturation protease</fullName>
    </recommendedName>
</protein>
<evidence type="ECO:0000313" key="2">
    <source>
        <dbReference type="Proteomes" id="UP001348641"/>
    </source>
</evidence>
<dbReference type="Pfam" id="PF25310">
    <property type="entry name" value="VG15"/>
    <property type="match status" value="1"/>
</dbReference>
<comment type="caution">
    <text evidence="1">The sequence shown here is derived from an EMBL/GenBank/DDBJ whole genome shotgun (WGS) entry which is preliminary data.</text>
</comment>
<name>A0ABU7L329_9ACTN</name>
<dbReference type="RefSeq" id="WP_330162607.1">
    <property type="nucleotide sequence ID" value="NZ_JAUUCC010000265.1"/>
</dbReference>
<organism evidence="1 2">
    <name type="scientific">Nocardiopsis tropica</name>
    <dbReference type="NCBI Taxonomy" id="109330"/>
    <lineage>
        <taxon>Bacteria</taxon>
        <taxon>Bacillati</taxon>
        <taxon>Actinomycetota</taxon>
        <taxon>Actinomycetes</taxon>
        <taxon>Streptosporangiales</taxon>
        <taxon>Nocardiopsidaceae</taxon>
        <taxon>Nocardiopsis</taxon>
    </lineage>
</organism>
<evidence type="ECO:0000313" key="1">
    <source>
        <dbReference type="EMBL" id="MEE2055893.1"/>
    </source>
</evidence>
<dbReference type="InterPro" id="IPR057369">
    <property type="entry name" value="VG15"/>
</dbReference>
<evidence type="ECO:0008006" key="3">
    <source>
        <dbReference type="Google" id="ProtNLM"/>
    </source>
</evidence>
<accession>A0ABU7L329</accession>